<dbReference type="PANTHER" id="PTHR22930:SF269">
    <property type="entry name" value="NUCLEASE HARBI1-LIKE PROTEIN"/>
    <property type="match status" value="1"/>
</dbReference>
<reference evidence="9 10" key="1">
    <citation type="journal article" date="2021" name="Elife">
        <title>Chloroplast acquisition without the gene transfer in kleptoplastic sea slugs, Plakobranchus ocellatus.</title>
        <authorList>
            <person name="Maeda T."/>
            <person name="Takahashi S."/>
            <person name="Yoshida T."/>
            <person name="Shimamura S."/>
            <person name="Takaki Y."/>
            <person name="Nagai Y."/>
            <person name="Toyoda A."/>
            <person name="Suzuki Y."/>
            <person name="Arimoto A."/>
            <person name="Ishii H."/>
            <person name="Satoh N."/>
            <person name="Nishiyama T."/>
            <person name="Hasebe M."/>
            <person name="Maruyama T."/>
            <person name="Minagawa J."/>
            <person name="Obokata J."/>
            <person name="Shigenobu S."/>
        </authorList>
    </citation>
    <scope>NUCLEOTIDE SEQUENCE [LARGE SCALE GENOMIC DNA]</scope>
</reference>
<name>A0AAV4AF41_9GAST</name>
<keyword evidence="6" id="KW-0378">Hydrolase</keyword>
<organism evidence="9 10">
    <name type="scientific">Plakobranchus ocellatus</name>
    <dbReference type="NCBI Taxonomy" id="259542"/>
    <lineage>
        <taxon>Eukaryota</taxon>
        <taxon>Metazoa</taxon>
        <taxon>Spiralia</taxon>
        <taxon>Lophotrochozoa</taxon>
        <taxon>Mollusca</taxon>
        <taxon>Gastropoda</taxon>
        <taxon>Heterobranchia</taxon>
        <taxon>Euthyneura</taxon>
        <taxon>Panpulmonata</taxon>
        <taxon>Sacoglossa</taxon>
        <taxon>Placobranchoidea</taxon>
        <taxon>Plakobranchidae</taxon>
        <taxon>Plakobranchus</taxon>
    </lineage>
</organism>
<keyword evidence="4" id="KW-0540">Nuclease</keyword>
<comment type="cofactor">
    <cofactor evidence="1">
        <name>a divalent metal cation</name>
        <dbReference type="ChEBI" id="CHEBI:60240"/>
    </cofactor>
</comment>
<dbReference type="InterPro" id="IPR027806">
    <property type="entry name" value="HARBI1_dom"/>
</dbReference>
<comment type="similarity">
    <text evidence="3">Belongs to the HARBI1 family.</text>
</comment>
<evidence type="ECO:0000256" key="1">
    <source>
        <dbReference type="ARBA" id="ARBA00001968"/>
    </source>
</evidence>
<evidence type="ECO:0000256" key="4">
    <source>
        <dbReference type="ARBA" id="ARBA00022722"/>
    </source>
</evidence>
<evidence type="ECO:0000256" key="2">
    <source>
        <dbReference type="ARBA" id="ARBA00004123"/>
    </source>
</evidence>
<dbReference type="GO" id="GO:0004518">
    <property type="term" value="F:nuclease activity"/>
    <property type="evidence" value="ECO:0007669"/>
    <property type="project" value="UniProtKB-KW"/>
</dbReference>
<keyword evidence="7" id="KW-0539">Nucleus</keyword>
<dbReference type="EMBL" id="BLXT01003754">
    <property type="protein sequence ID" value="GFO05888.1"/>
    <property type="molecule type" value="Genomic_DNA"/>
</dbReference>
<keyword evidence="5" id="KW-0479">Metal-binding</keyword>
<dbReference type="GO" id="GO:0016787">
    <property type="term" value="F:hydrolase activity"/>
    <property type="evidence" value="ECO:0007669"/>
    <property type="project" value="UniProtKB-KW"/>
</dbReference>
<evidence type="ECO:0000313" key="9">
    <source>
        <dbReference type="EMBL" id="GFO05888.1"/>
    </source>
</evidence>
<sequence length="268" mass="30639">MYSTPLSFLFCLKVPDTEGKWLAVASGYAKHGQFPNCVGALDGKHFVIQAPANSGSDFFNYKGFHSIILLALVDSNYKFIFIDVGRNGRCGDAGVFQDSSLFQGFEKKLLHIPTPQPLPGKEHPLPMVMVGDDAFPLKPYLLKPYPEHNNDHKDEKRIFNYRLSRARRCSENAFGLLTKRFRLFNTKMLLAPEKATAVVKCCVALHNYLISERDRTYMNNLYEHESYTLPTMQNQAGNRHTQEAIRVRDEFRDYFCTIGQVPWQANMS</sequence>
<keyword evidence="10" id="KW-1185">Reference proteome</keyword>
<dbReference type="PANTHER" id="PTHR22930">
    <property type="match status" value="1"/>
</dbReference>
<dbReference type="Proteomes" id="UP000735302">
    <property type="component" value="Unassembled WGS sequence"/>
</dbReference>
<evidence type="ECO:0000259" key="8">
    <source>
        <dbReference type="Pfam" id="PF13359"/>
    </source>
</evidence>
<evidence type="ECO:0000256" key="3">
    <source>
        <dbReference type="ARBA" id="ARBA00006958"/>
    </source>
</evidence>
<proteinExistence type="inferred from homology"/>
<feature type="domain" description="DDE Tnp4" evidence="8">
    <location>
        <begin position="41"/>
        <end position="207"/>
    </location>
</feature>
<evidence type="ECO:0000256" key="7">
    <source>
        <dbReference type="ARBA" id="ARBA00023242"/>
    </source>
</evidence>
<evidence type="ECO:0000256" key="5">
    <source>
        <dbReference type="ARBA" id="ARBA00022723"/>
    </source>
</evidence>
<gene>
    <name evidence="9" type="ORF">PoB_003239300</name>
</gene>
<dbReference type="GO" id="GO:0005634">
    <property type="term" value="C:nucleus"/>
    <property type="evidence" value="ECO:0007669"/>
    <property type="project" value="UniProtKB-SubCell"/>
</dbReference>
<evidence type="ECO:0000256" key="6">
    <source>
        <dbReference type="ARBA" id="ARBA00022801"/>
    </source>
</evidence>
<evidence type="ECO:0000313" key="10">
    <source>
        <dbReference type="Proteomes" id="UP000735302"/>
    </source>
</evidence>
<protein>
    <submittedName>
        <fullName evidence="9">Protein antagonist of like heterochromatin protein 1</fullName>
    </submittedName>
</protein>
<dbReference type="GO" id="GO:0046872">
    <property type="term" value="F:metal ion binding"/>
    <property type="evidence" value="ECO:0007669"/>
    <property type="project" value="UniProtKB-KW"/>
</dbReference>
<dbReference type="InterPro" id="IPR045249">
    <property type="entry name" value="HARBI1-like"/>
</dbReference>
<dbReference type="Pfam" id="PF13359">
    <property type="entry name" value="DDE_Tnp_4"/>
    <property type="match status" value="1"/>
</dbReference>
<comment type="subcellular location">
    <subcellularLocation>
        <location evidence="2">Nucleus</location>
    </subcellularLocation>
</comment>
<comment type="caution">
    <text evidence="9">The sequence shown here is derived from an EMBL/GenBank/DDBJ whole genome shotgun (WGS) entry which is preliminary data.</text>
</comment>
<accession>A0AAV4AF41</accession>
<dbReference type="AlphaFoldDB" id="A0AAV4AF41"/>